<keyword evidence="3" id="KW-0472">Membrane</keyword>
<name>A0A7M2WZK1_9BACT</name>
<feature type="transmembrane region" description="Helical" evidence="3">
    <location>
        <begin position="36"/>
        <end position="56"/>
    </location>
</feature>
<accession>A0A7M2WZK1</accession>
<evidence type="ECO:0000313" key="5">
    <source>
        <dbReference type="Proteomes" id="UP000593765"/>
    </source>
</evidence>
<sequence length="1158" mass="125111">MTQIPLTNLPTAAQRLAERLHAVGQKLRVYQLLRGLLWLAILAVVATTLAVGTAHFVGPGPVALVTLVAWIIALAAAAWWCMVRPILRRPAPTDVARLVESRIDGLHSGLTNALQLKNRQDLSSNPWLPEIFEEILRTAQTRPLTAAVRLTELRPLLVRTLLLILASTIAATAFGGAASHGWRQLLRPMAFVPAVGSARIVSVQPGDATMTFGGSMEFVIVGAVPGSNELAKGLNQPVLKVFFEAAPGEPSSDALLPRNVEVLPASATAVAGDPADRQWRYVLRLDRLERSFRYRVELAGTQSRWFDVNVIRDVRLQSLALTISPPAYLRQPPATIRMSPAQIGTTPISAPEGSTMAVSAEMDSPVEGAILLTGNPTASGSTASYAVTDPPPAMTRSESGRQLSASFTLVRDTPVTVLLTSASGQAFAKVPPQPLLISAVRDTPPSVDMRWPRQDAVVPLDAALRIDSTVGDDHGLSAARIMVSVEPPTTAGQPSRDADAANAPLVPAAVYTFADRQKLGALSKVLALPAAARTHGSVVRVQVEAVDDRDLGPAAVAALSRTHGAGELTSVTGRQTTRSAVYRITFQDPARAATTSVAGQADALRARLTEFLAAQKALQTRTLAAAPAQTSGAAAFTSIAREQATLRDLMRQTAETFEFPPHQRVVQKSLQMLVIGPAAEAADIAAMVLREPIAAERLKLSTELQSRQRRIIDVLESLLLGLGQSPASATRPSSPRGDDLAGRAEELRALDEALKSYVRQQQKLLDQATSLAKKPVDRFTDADQKLLAEIAAAQEKLDAFMQEKVRNVSKLAEQDMANASQLREMMEVHAEVTMARDALKQKAIEIAVAAEDNGIDLAKEITSNIEKWLSNRPDRIKWTQEDPPFKSDVPLAELPKELEDLIGELLEREEDLFDEIEDQNANWHSSTNITGWDAVDGPISNMTAKGVTGNQLPNNNEMTGRSGEGRTGRSHGEFVEETATGKGGRRTPTRLDPTPFQKGQVKDVGKDPTGGATGGGKISGQGAAGLEGPVPPQSGLQAQRLADLQAQIRNAAERLNLQFQLGRYDNFRLLESIALMRRVEADLSANRYETALRRRDVLLDRLETSRLITGAQVHVRQDTTPTGQHKERKEIGDAMKGEMPAAWKEAIRAYYERLAREQ</sequence>
<dbReference type="EMBL" id="CP063458">
    <property type="protein sequence ID" value="QOV90928.1"/>
    <property type="molecule type" value="Genomic_DNA"/>
</dbReference>
<protein>
    <recommendedName>
        <fullName evidence="6">DUF4175 family protein</fullName>
    </recommendedName>
</protein>
<keyword evidence="3" id="KW-0812">Transmembrane</keyword>
<dbReference type="AlphaFoldDB" id="A0A7M2WZK1"/>
<feature type="coiled-coil region" evidence="1">
    <location>
        <begin position="747"/>
        <end position="803"/>
    </location>
</feature>
<evidence type="ECO:0000256" key="3">
    <source>
        <dbReference type="SAM" id="Phobius"/>
    </source>
</evidence>
<keyword evidence="5" id="KW-1185">Reference proteome</keyword>
<evidence type="ECO:0000256" key="1">
    <source>
        <dbReference type="SAM" id="Coils"/>
    </source>
</evidence>
<keyword evidence="3" id="KW-1133">Transmembrane helix</keyword>
<keyword evidence="1" id="KW-0175">Coiled coil</keyword>
<gene>
    <name evidence="4" type="ORF">IPV69_06085</name>
</gene>
<evidence type="ECO:0000256" key="2">
    <source>
        <dbReference type="SAM" id="MobiDB-lite"/>
    </source>
</evidence>
<feature type="transmembrane region" description="Helical" evidence="3">
    <location>
        <begin position="62"/>
        <end position="82"/>
    </location>
</feature>
<evidence type="ECO:0000313" key="4">
    <source>
        <dbReference type="EMBL" id="QOV90928.1"/>
    </source>
</evidence>
<dbReference type="Proteomes" id="UP000593765">
    <property type="component" value="Chromosome"/>
</dbReference>
<feature type="transmembrane region" description="Helical" evidence="3">
    <location>
        <begin position="156"/>
        <end position="178"/>
    </location>
</feature>
<evidence type="ECO:0008006" key="6">
    <source>
        <dbReference type="Google" id="ProtNLM"/>
    </source>
</evidence>
<proteinExistence type="predicted"/>
<feature type="region of interest" description="Disordered" evidence="2">
    <location>
        <begin position="945"/>
        <end position="1028"/>
    </location>
</feature>
<dbReference type="KEGG" id="hbs:IPV69_06085"/>
<dbReference type="RefSeq" id="WP_206294033.1">
    <property type="nucleotide sequence ID" value="NZ_CP063458.1"/>
</dbReference>
<feature type="compositionally biased region" description="Polar residues" evidence="2">
    <location>
        <begin position="945"/>
        <end position="958"/>
    </location>
</feature>
<feature type="compositionally biased region" description="Gly residues" evidence="2">
    <location>
        <begin position="1011"/>
        <end position="1025"/>
    </location>
</feature>
<reference evidence="4 5" key="1">
    <citation type="submission" date="2020-10" db="EMBL/GenBank/DDBJ databases">
        <title>Wide distribution of Phycisphaera-like planctomycetes from WD2101 soil group in peatlands and genome analysis of the first cultivated representative.</title>
        <authorList>
            <person name="Dedysh S.N."/>
            <person name="Beletsky A.V."/>
            <person name="Ivanova A."/>
            <person name="Kulichevskaya I.S."/>
            <person name="Suzina N.E."/>
            <person name="Philippov D.A."/>
            <person name="Rakitin A.L."/>
            <person name="Mardanov A.V."/>
            <person name="Ravin N.V."/>
        </authorList>
    </citation>
    <scope>NUCLEOTIDE SEQUENCE [LARGE SCALE GENOMIC DNA]</scope>
    <source>
        <strain evidence="4 5">M1803</strain>
    </source>
</reference>
<feature type="compositionally biased region" description="Basic and acidic residues" evidence="2">
    <location>
        <begin position="963"/>
        <end position="974"/>
    </location>
</feature>
<organism evidence="4 5">
    <name type="scientific">Humisphaera borealis</name>
    <dbReference type="NCBI Taxonomy" id="2807512"/>
    <lineage>
        <taxon>Bacteria</taxon>
        <taxon>Pseudomonadati</taxon>
        <taxon>Planctomycetota</taxon>
        <taxon>Phycisphaerae</taxon>
        <taxon>Tepidisphaerales</taxon>
        <taxon>Tepidisphaeraceae</taxon>
        <taxon>Humisphaera</taxon>
    </lineage>
</organism>